<dbReference type="AlphaFoldDB" id="A0A2T3AYD6"/>
<dbReference type="Gene3D" id="3.40.50.150">
    <property type="entry name" value="Vaccinia Virus protein VP39"/>
    <property type="match status" value="1"/>
</dbReference>
<dbReference type="GO" id="GO:0005829">
    <property type="term" value="C:cytosol"/>
    <property type="evidence" value="ECO:0007669"/>
    <property type="project" value="TreeGrafter"/>
</dbReference>
<dbReference type="InParanoid" id="A0A2T3AYD6"/>
<sequence>MHYIRFLKSPRLLLNSPPVLSAKVTVTTDLGESFLLTDIALFVELESEDGSNILGPGKGREYMWKGRSGMRSLEVSIPIPLSKSKGRGGGRMRMLVRPKEDKYNVDTLGILLTGNNNPNEDEGRVLAVRSMSLDNGQPAEGQNAGVGMAKRVLISGSKEIVVWEETGESIARHIWDAGLMLSSYIAAISPSNTPHPEYLHTLPELPTLGKILSLKDLNILELGAGCGIVGITLSKFLPSASQILLTDLPEASEILEHNLSPSILLPQNRTKITHQVLDWASPLQPNIKETDWDLIVVADCTYNPDVVPDLVSTLKSITQGNKRKHALILLAMKVRHESEMVFFDLMARNGFVIQEKAVLPLPVLAGEGEQIEIFGFMLRDAGD</sequence>
<dbReference type="PANTHER" id="PTHR14614:SF132">
    <property type="entry name" value="PROTEIN-LYSINE METHYLTRANSFERASE C42C1.13"/>
    <property type="match status" value="1"/>
</dbReference>
<dbReference type="Pfam" id="PF10294">
    <property type="entry name" value="Methyltransf_16"/>
    <property type="match status" value="1"/>
</dbReference>
<proteinExistence type="predicted"/>
<organism evidence="1 2">
    <name type="scientific">Amorphotheca resinae ATCC 22711</name>
    <dbReference type="NCBI Taxonomy" id="857342"/>
    <lineage>
        <taxon>Eukaryota</taxon>
        <taxon>Fungi</taxon>
        <taxon>Dikarya</taxon>
        <taxon>Ascomycota</taxon>
        <taxon>Pezizomycotina</taxon>
        <taxon>Leotiomycetes</taxon>
        <taxon>Helotiales</taxon>
        <taxon>Amorphothecaceae</taxon>
        <taxon>Amorphotheca</taxon>
    </lineage>
</organism>
<dbReference type="EMBL" id="KZ679013">
    <property type="protein sequence ID" value="PSS15086.1"/>
    <property type="molecule type" value="Genomic_DNA"/>
</dbReference>
<dbReference type="GO" id="GO:0008757">
    <property type="term" value="F:S-adenosylmethionine-dependent methyltransferase activity"/>
    <property type="evidence" value="ECO:0007669"/>
    <property type="project" value="UniProtKB-ARBA"/>
</dbReference>
<dbReference type="GeneID" id="36573927"/>
<dbReference type="SUPFAM" id="SSF53335">
    <property type="entry name" value="S-adenosyl-L-methionine-dependent methyltransferases"/>
    <property type="match status" value="1"/>
</dbReference>
<keyword evidence="2" id="KW-1185">Reference proteome</keyword>
<dbReference type="InterPro" id="IPR019410">
    <property type="entry name" value="Methyltransf_16"/>
</dbReference>
<name>A0A2T3AYD6_AMORE</name>
<evidence type="ECO:0000313" key="2">
    <source>
        <dbReference type="Proteomes" id="UP000241818"/>
    </source>
</evidence>
<accession>A0A2T3AYD6</accession>
<dbReference type="STRING" id="857342.A0A2T3AYD6"/>
<dbReference type="OrthoDB" id="413520at2759"/>
<gene>
    <name evidence="1" type="ORF">M430DRAFT_29097</name>
</gene>
<evidence type="ECO:0000313" key="1">
    <source>
        <dbReference type="EMBL" id="PSS15086.1"/>
    </source>
</evidence>
<protein>
    <submittedName>
        <fullName evidence="1">Uncharacterized protein</fullName>
    </submittedName>
</protein>
<dbReference type="RefSeq" id="XP_024719685.1">
    <property type="nucleotide sequence ID" value="XM_024865846.1"/>
</dbReference>
<reference evidence="1 2" key="1">
    <citation type="journal article" date="2018" name="New Phytol.">
        <title>Comparative genomics and transcriptomics depict ericoid mycorrhizal fungi as versatile saprotrophs and plant mutualists.</title>
        <authorList>
            <person name="Martino E."/>
            <person name="Morin E."/>
            <person name="Grelet G.A."/>
            <person name="Kuo A."/>
            <person name="Kohler A."/>
            <person name="Daghino S."/>
            <person name="Barry K.W."/>
            <person name="Cichocki N."/>
            <person name="Clum A."/>
            <person name="Dockter R.B."/>
            <person name="Hainaut M."/>
            <person name="Kuo R.C."/>
            <person name="LaButti K."/>
            <person name="Lindahl B.D."/>
            <person name="Lindquist E.A."/>
            <person name="Lipzen A."/>
            <person name="Khouja H.R."/>
            <person name="Magnuson J."/>
            <person name="Murat C."/>
            <person name="Ohm R.A."/>
            <person name="Singer S.W."/>
            <person name="Spatafora J.W."/>
            <person name="Wang M."/>
            <person name="Veneault-Fourrey C."/>
            <person name="Henrissat B."/>
            <person name="Grigoriev I.V."/>
            <person name="Martin F.M."/>
            <person name="Perotto S."/>
        </authorList>
    </citation>
    <scope>NUCLEOTIDE SEQUENCE [LARGE SCALE GENOMIC DNA]</scope>
    <source>
        <strain evidence="1 2">ATCC 22711</strain>
    </source>
</reference>
<dbReference type="InterPro" id="IPR029063">
    <property type="entry name" value="SAM-dependent_MTases_sf"/>
</dbReference>
<dbReference type="Proteomes" id="UP000241818">
    <property type="component" value="Unassembled WGS sequence"/>
</dbReference>
<dbReference type="PANTHER" id="PTHR14614">
    <property type="entry name" value="HEPATOCELLULAR CARCINOMA-ASSOCIATED ANTIGEN"/>
    <property type="match status" value="1"/>
</dbReference>